<keyword evidence="1" id="KW-1188">Viral release from host cell</keyword>
<evidence type="ECO:0000313" key="6">
    <source>
        <dbReference type="EMBL" id="GAA2929800.1"/>
    </source>
</evidence>
<comment type="caution">
    <text evidence="6">The sequence shown here is derived from an EMBL/GenBank/DDBJ whole genome shotgun (WGS) entry which is preliminary data.</text>
</comment>
<sequence>MTRTEERRDLALATAGVQVRAGGDDGTPGFGGHAAVFNSRTAIGNPLTWGFYEEIAAGAFTKTIGEGDARFLVDHDTRLVVSRVSAGTLRLAQDAVGLAVDADLDSELSYVRDLVVNLRNKNITGMSFGFRVVKDDWETVSVETTVDGAKAEAEAELRIIREVQLFEVSAVTFPAYEDTDAGLRSVGVALAARGDADAFDRRAAYRPELLDFRREPAETTRSTDATQPGETTGARQAMRMQALAARYRLAR</sequence>
<protein>
    <recommendedName>
        <fullName evidence="5">Prohead serine protease domain-containing protein</fullName>
    </recommendedName>
</protein>
<evidence type="ECO:0000256" key="2">
    <source>
        <dbReference type="ARBA" id="ARBA00022670"/>
    </source>
</evidence>
<name>A0ABP6JDF4_9ACTN</name>
<evidence type="ECO:0000256" key="1">
    <source>
        <dbReference type="ARBA" id="ARBA00022612"/>
    </source>
</evidence>
<dbReference type="InterPro" id="IPR054613">
    <property type="entry name" value="Peptidase_S78_dom"/>
</dbReference>
<feature type="domain" description="Prohead serine protease" evidence="5">
    <location>
        <begin position="20"/>
        <end position="182"/>
    </location>
</feature>
<keyword evidence="7" id="KW-1185">Reference proteome</keyword>
<dbReference type="Pfam" id="PF04586">
    <property type="entry name" value="Peptidase_S78"/>
    <property type="match status" value="1"/>
</dbReference>
<evidence type="ECO:0000259" key="5">
    <source>
        <dbReference type="Pfam" id="PF04586"/>
    </source>
</evidence>
<dbReference type="RefSeq" id="WP_344492032.1">
    <property type="nucleotide sequence ID" value="NZ_BAAAUD010000013.1"/>
</dbReference>
<keyword evidence="2" id="KW-0645">Protease</keyword>
<dbReference type="EMBL" id="BAAAUD010000013">
    <property type="protein sequence ID" value="GAA2929800.1"/>
    <property type="molecule type" value="Genomic_DNA"/>
</dbReference>
<feature type="compositionally biased region" description="Polar residues" evidence="4">
    <location>
        <begin position="219"/>
        <end position="230"/>
    </location>
</feature>
<feature type="region of interest" description="Disordered" evidence="4">
    <location>
        <begin position="212"/>
        <end position="235"/>
    </location>
</feature>
<reference evidence="7" key="1">
    <citation type="journal article" date="2019" name="Int. J. Syst. Evol. Microbiol.">
        <title>The Global Catalogue of Microorganisms (GCM) 10K type strain sequencing project: providing services to taxonomists for standard genome sequencing and annotation.</title>
        <authorList>
            <consortium name="The Broad Institute Genomics Platform"/>
            <consortium name="The Broad Institute Genome Sequencing Center for Infectious Disease"/>
            <person name="Wu L."/>
            <person name="Ma J."/>
        </authorList>
    </citation>
    <scope>NUCLEOTIDE SEQUENCE [LARGE SCALE GENOMIC DNA]</scope>
    <source>
        <strain evidence="7">JCM 9088</strain>
    </source>
</reference>
<proteinExistence type="predicted"/>
<dbReference type="NCBIfam" id="TIGR01543">
    <property type="entry name" value="proheadase_HK97"/>
    <property type="match status" value="1"/>
</dbReference>
<evidence type="ECO:0000313" key="7">
    <source>
        <dbReference type="Proteomes" id="UP001500403"/>
    </source>
</evidence>
<dbReference type="InterPro" id="IPR006433">
    <property type="entry name" value="Prohead_protease"/>
</dbReference>
<evidence type="ECO:0000256" key="3">
    <source>
        <dbReference type="ARBA" id="ARBA00022801"/>
    </source>
</evidence>
<organism evidence="6 7">
    <name type="scientific">Streptomyces enissocaesilis</name>
    <dbReference type="NCBI Taxonomy" id="332589"/>
    <lineage>
        <taxon>Bacteria</taxon>
        <taxon>Bacillati</taxon>
        <taxon>Actinomycetota</taxon>
        <taxon>Actinomycetes</taxon>
        <taxon>Kitasatosporales</taxon>
        <taxon>Streptomycetaceae</taxon>
        <taxon>Streptomyces</taxon>
        <taxon>Streptomyces rochei group</taxon>
    </lineage>
</organism>
<evidence type="ECO:0000256" key="4">
    <source>
        <dbReference type="SAM" id="MobiDB-lite"/>
    </source>
</evidence>
<accession>A0ABP6JDF4</accession>
<keyword evidence="3" id="KW-0378">Hydrolase</keyword>
<gene>
    <name evidence="6" type="ORF">GCM10010446_13010</name>
</gene>
<dbReference type="Proteomes" id="UP001500403">
    <property type="component" value="Unassembled WGS sequence"/>
</dbReference>